<sequence>MQIGAEYKRVSYPCDQHITRYQSNMRFFTIALFFCILSNVFAWYHGDRVALADDEYDPEAIENRQQIAKEYMAREKFRRRIREEIAKEEIEHKYRREKIRRAMESFNE</sequence>
<comment type="caution">
    <text evidence="2">The sequence shown here is derived from an EMBL/GenBank/DDBJ whole genome shotgun (WGS) entry which is preliminary data.</text>
</comment>
<keyword evidence="1" id="KW-0472">Membrane</keyword>
<keyword evidence="1" id="KW-1133">Transmembrane helix</keyword>
<gene>
    <name evidence="2" type="primary">Cnig_chr_IV.g13883</name>
    <name evidence="2" type="ORF">B9Z55_013883</name>
</gene>
<accession>A0A2G5U3M4</accession>
<dbReference type="Proteomes" id="UP000230233">
    <property type="component" value="Chromosome IV"/>
</dbReference>
<dbReference type="EMBL" id="PDUG01000004">
    <property type="protein sequence ID" value="PIC34137.1"/>
    <property type="molecule type" value="Genomic_DNA"/>
</dbReference>
<dbReference type="OrthoDB" id="10346241at2759"/>
<dbReference type="AlphaFoldDB" id="A0A2G5U3M4"/>
<proteinExistence type="predicted"/>
<evidence type="ECO:0000313" key="3">
    <source>
        <dbReference type="Proteomes" id="UP000230233"/>
    </source>
</evidence>
<protein>
    <submittedName>
        <fullName evidence="2">Uncharacterized protein</fullName>
    </submittedName>
</protein>
<feature type="transmembrane region" description="Helical" evidence="1">
    <location>
        <begin position="27"/>
        <end position="46"/>
    </location>
</feature>
<organism evidence="2 3">
    <name type="scientific">Caenorhabditis nigoni</name>
    <dbReference type="NCBI Taxonomy" id="1611254"/>
    <lineage>
        <taxon>Eukaryota</taxon>
        <taxon>Metazoa</taxon>
        <taxon>Ecdysozoa</taxon>
        <taxon>Nematoda</taxon>
        <taxon>Chromadorea</taxon>
        <taxon>Rhabditida</taxon>
        <taxon>Rhabditina</taxon>
        <taxon>Rhabditomorpha</taxon>
        <taxon>Rhabditoidea</taxon>
        <taxon>Rhabditidae</taxon>
        <taxon>Peloderinae</taxon>
        <taxon>Caenorhabditis</taxon>
    </lineage>
</organism>
<reference evidence="3" key="1">
    <citation type="submission" date="2017-10" db="EMBL/GenBank/DDBJ databases">
        <title>Rapid genome shrinkage in a self-fertile nematode reveals novel sperm competition proteins.</title>
        <authorList>
            <person name="Yin D."/>
            <person name="Schwarz E.M."/>
            <person name="Thomas C.G."/>
            <person name="Felde R.L."/>
            <person name="Korf I.F."/>
            <person name="Cutter A.D."/>
            <person name="Schartner C.M."/>
            <person name="Ralston E.J."/>
            <person name="Meyer B.J."/>
            <person name="Haag E.S."/>
        </authorList>
    </citation>
    <scope>NUCLEOTIDE SEQUENCE [LARGE SCALE GENOMIC DNA]</scope>
    <source>
        <strain evidence="3">JU1422</strain>
    </source>
</reference>
<evidence type="ECO:0000256" key="1">
    <source>
        <dbReference type="SAM" id="Phobius"/>
    </source>
</evidence>
<keyword evidence="3" id="KW-1185">Reference proteome</keyword>
<evidence type="ECO:0000313" key="2">
    <source>
        <dbReference type="EMBL" id="PIC34137.1"/>
    </source>
</evidence>
<keyword evidence="1" id="KW-0812">Transmembrane</keyword>
<name>A0A2G5U3M4_9PELO</name>